<dbReference type="AlphaFoldDB" id="A0A7J8VC90"/>
<dbReference type="OrthoDB" id="1750606at2759"/>
<sequence length="116" mass="13659">MEKDFAGLSLDDEEDKILHIERDLNFVPERFFHKIDMDRVVKGSLRTFNNHLLMLYCLTKGEDSLKVPLINVNFLVQIHEIRTSFFIESLARQLGNFLRKFLEYDGTNFGKGLQTY</sequence>
<evidence type="ECO:0000313" key="1">
    <source>
        <dbReference type="EMBL" id="MBA0660417.1"/>
    </source>
</evidence>
<proteinExistence type="predicted"/>
<keyword evidence="2" id="KW-1185">Reference proteome</keyword>
<protein>
    <submittedName>
        <fullName evidence="1">Uncharacterized protein</fullName>
    </submittedName>
</protein>
<reference evidence="1 2" key="1">
    <citation type="journal article" date="2019" name="Genome Biol. Evol.">
        <title>Insights into the evolution of the New World diploid cottons (Gossypium, subgenus Houzingenia) based on genome sequencing.</title>
        <authorList>
            <person name="Grover C.E."/>
            <person name="Arick M.A. 2nd"/>
            <person name="Thrash A."/>
            <person name="Conover J.L."/>
            <person name="Sanders W.S."/>
            <person name="Peterson D.G."/>
            <person name="Frelichowski J.E."/>
            <person name="Scheffler J.A."/>
            <person name="Scheffler B.E."/>
            <person name="Wendel J.F."/>
        </authorList>
    </citation>
    <scope>NUCLEOTIDE SEQUENCE [LARGE SCALE GENOMIC DNA]</scope>
    <source>
        <strain evidence="1">57</strain>
        <tissue evidence="1">Leaf</tissue>
    </source>
</reference>
<evidence type="ECO:0000313" key="2">
    <source>
        <dbReference type="Proteomes" id="UP000593573"/>
    </source>
</evidence>
<name>A0A7J8VC90_9ROSI</name>
<dbReference type="EMBL" id="JABFAB010000009">
    <property type="protein sequence ID" value="MBA0660417.1"/>
    <property type="molecule type" value="Genomic_DNA"/>
</dbReference>
<dbReference type="Proteomes" id="UP000593573">
    <property type="component" value="Unassembled WGS sequence"/>
</dbReference>
<comment type="caution">
    <text evidence="1">The sequence shown here is derived from an EMBL/GenBank/DDBJ whole genome shotgun (WGS) entry which is preliminary data.</text>
</comment>
<organism evidence="1 2">
    <name type="scientific">Gossypium klotzschianum</name>
    <dbReference type="NCBI Taxonomy" id="34286"/>
    <lineage>
        <taxon>Eukaryota</taxon>
        <taxon>Viridiplantae</taxon>
        <taxon>Streptophyta</taxon>
        <taxon>Embryophyta</taxon>
        <taxon>Tracheophyta</taxon>
        <taxon>Spermatophyta</taxon>
        <taxon>Magnoliopsida</taxon>
        <taxon>eudicotyledons</taxon>
        <taxon>Gunneridae</taxon>
        <taxon>Pentapetalae</taxon>
        <taxon>rosids</taxon>
        <taxon>malvids</taxon>
        <taxon>Malvales</taxon>
        <taxon>Malvaceae</taxon>
        <taxon>Malvoideae</taxon>
        <taxon>Gossypium</taxon>
    </lineage>
</organism>
<accession>A0A7J8VC90</accession>
<gene>
    <name evidence="1" type="ORF">Goklo_012435</name>
</gene>